<evidence type="ECO:0000313" key="1">
    <source>
        <dbReference type="EMBL" id="BCM25375.1"/>
    </source>
</evidence>
<dbReference type="Proteomes" id="UP000826722">
    <property type="component" value="Chromosome"/>
</dbReference>
<dbReference type="AlphaFoldDB" id="A0A8D5JM05"/>
<dbReference type="KEGG" id="mpau:ZMTM_16340"/>
<accession>A0A8D5JM05</accession>
<dbReference type="EMBL" id="AP024110">
    <property type="protein sequence ID" value="BCM25375.1"/>
    <property type="molecule type" value="Genomic_DNA"/>
</dbReference>
<name>A0A8D5JM05_9PROT</name>
<protein>
    <submittedName>
        <fullName evidence="1">Uncharacterized protein</fullName>
    </submittedName>
</protein>
<gene>
    <name evidence="1" type="ORF">ZMTM_16340</name>
</gene>
<proteinExistence type="predicted"/>
<reference evidence="1" key="1">
    <citation type="journal article" date="2021" name="Arch. Microbiol.">
        <title>Methyloradius palustris gen. nov., sp. nov., a methanol-oxidizing bacterium isolated from snow.</title>
        <authorList>
            <person name="Miyadera T."/>
            <person name="Kojima H."/>
            <person name="Fukui M."/>
        </authorList>
    </citation>
    <scope>NUCLEOTIDE SEQUENCE</scope>
    <source>
        <strain evidence="1">Zm11</strain>
    </source>
</reference>
<sequence>MTGCVPEGPSVTWVAPKITEQQRAEFETLVENEGYKKVYEDETQRVFLLKQNAAEFENNLPRIYLTTQFLVNSKLKVRFSQDFRENVSDKTFTVEADKYLNKIDTGLKVFFGDQLTRE</sequence>
<keyword evidence="2" id="KW-1185">Reference proteome</keyword>
<evidence type="ECO:0000313" key="2">
    <source>
        <dbReference type="Proteomes" id="UP000826722"/>
    </source>
</evidence>
<organism evidence="1 2">
    <name type="scientific">Methyloradius palustris</name>
    <dbReference type="NCBI Taxonomy" id="2778876"/>
    <lineage>
        <taxon>Bacteria</taxon>
        <taxon>Pseudomonadati</taxon>
        <taxon>Pseudomonadota</taxon>
        <taxon>Betaproteobacteria</taxon>
        <taxon>Nitrosomonadales</taxon>
        <taxon>Methylophilaceae</taxon>
        <taxon>Methyloradius</taxon>
    </lineage>
</organism>